<protein>
    <submittedName>
        <fullName evidence="2">Protein LHY</fullName>
    </submittedName>
</protein>
<feature type="compositionally biased region" description="Polar residues" evidence="1">
    <location>
        <begin position="168"/>
        <end position="179"/>
    </location>
</feature>
<dbReference type="AlphaFoldDB" id="A0A2I0X2B1"/>
<feature type="region of interest" description="Disordered" evidence="1">
    <location>
        <begin position="543"/>
        <end position="562"/>
    </location>
</feature>
<feature type="region of interest" description="Disordered" evidence="1">
    <location>
        <begin position="686"/>
        <end position="709"/>
    </location>
</feature>
<gene>
    <name evidence="2" type="primary">LHY</name>
    <name evidence="2" type="ORF">MA16_Dca004062</name>
</gene>
<reference evidence="2 3" key="1">
    <citation type="journal article" date="2016" name="Sci. Rep.">
        <title>The Dendrobium catenatum Lindl. genome sequence provides insights into polysaccharide synthase, floral development and adaptive evolution.</title>
        <authorList>
            <person name="Zhang G.Q."/>
            <person name="Xu Q."/>
            <person name="Bian C."/>
            <person name="Tsai W.C."/>
            <person name="Yeh C.M."/>
            <person name="Liu K.W."/>
            <person name="Yoshida K."/>
            <person name="Zhang L.S."/>
            <person name="Chang S.B."/>
            <person name="Chen F."/>
            <person name="Shi Y."/>
            <person name="Su Y.Y."/>
            <person name="Zhang Y.Q."/>
            <person name="Chen L.J."/>
            <person name="Yin Y."/>
            <person name="Lin M."/>
            <person name="Huang H."/>
            <person name="Deng H."/>
            <person name="Wang Z.W."/>
            <person name="Zhu S.L."/>
            <person name="Zhao X."/>
            <person name="Deng C."/>
            <person name="Niu S.C."/>
            <person name="Huang J."/>
            <person name="Wang M."/>
            <person name="Liu G.H."/>
            <person name="Yang H.J."/>
            <person name="Xiao X.J."/>
            <person name="Hsiao Y.Y."/>
            <person name="Wu W.L."/>
            <person name="Chen Y.Y."/>
            <person name="Mitsuda N."/>
            <person name="Ohme-Takagi M."/>
            <person name="Luo Y.B."/>
            <person name="Van de Peer Y."/>
            <person name="Liu Z.J."/>
        </authorList>
    </citation>
    <scope>NUCLEOTIDE SEQUENCE [LARGE SCALE GENOMIC DNA]</scope>
    <source>
        <tissue evidence="2">The whole plant</tissue>
    </source>
</reference>
<proteinExistence type="predicted"/>
<feature type="compositionally biased region" description="Basic and acidic residues" evidence="1">
    <location>
        <begin position="309"/>
        <end position="321"/>
    </location>
</feature>
<feature type="region of interest" description="Disordered" evidence="1">
    <location>
        <begin position="141"/>
        <end position="193"/>
    </location>
</feature>
<feature type="region of interest" description="Disordered" evidence="1">
    <location>
        <begin position="482"/>
        <end position="519"/>
    </location>
</feature>
<dbReference type="Proteomes" id="UP000233837">
    <property type="component" value="Unassembled WGS sequence"/>
</dbReference>
<evidence type="ECO:0000256" key="1">
    <source>
        <dbReference type="SAM" id="MobiDB-lite"/>
    </source>
</evidence>
<dbReference type="STRING" id="906689.A0A2I0X2B1"/>
<feature type="region of interest" description="Disordered" evidence="1">
    <location>
        <begin position="304"/>
        <end position="327"/>
    </location>
</feature>
<evidence type="ECO:0000313" key="3">
    <source>
        <dbReference type="Proteomes" id="UP000233837"/>
    </source>
</evidence>
<keyword evidence="3" id="KW-1185">Reference proteome</keyword>
<accession>A0A2I0X2B1</accession>
<organism evidence="2 3">
    <name type="scientific">Dendrobium catenatum</name>
    <dbReference type="NCBI Taxonomy" id="906689"/>
    <lineage>
        <taxon>Eukaryota</taxon>
        <taxon>Viridiplantae</taxon>
        <taxon>Streptophyta</taxon>
        <taxon>Embryophyta</taxon>
        <taxon>Tracheophyta</taxon>
        <taxon>Spermatophyta</taxon>
        <taxon>Magnoliopsida</taxon>
        <taxon>Liliopsida</taxon>
        <taxon>Asparagales</taxon>
        <taxon>Orchidaceae</taxon>
        <taxon>Epidendroideae</taxon>
        <taxon>Malaxideae</taxon>
        <taxon>Dendrobiinae</taxon>
        <taxon>Dendrobium</taxon>
    </lineage>
</organism>
<feature type="compositionally biased region" description="Low complexity" evidence="1">
    <location>
        <begin position="548"/>
        <end position="558"/>
    </location>
</feature>
<feature type="compositionally biased region" description="Low complexity" evidence="1">
    <location>
        <begin position="493"/>
        <end position="513"/>
    </location>
</feature>
<reference evidence="2 3" key="2">
    <citation type="journal article" date="2017" name="Nature">
        <title>The Apostasia genome and the evolution of orchids.</title>
        <authorList>
            <person name="Zhang G.Q."/>
            <person name="Liu K.W."/>
            <person name="Li Z."/>
            <person name="Lohaus R."/>
            <person name="Hsiao Y.Y."/>
            <person name="Niu S.C."/>
            <person name="Wang J.Y."/>
            <person name="Lin Y.C."/>
            <person name="Xu Q."/>
            <person name="Chen L.J."/>
            <person name="Yoshida K."/>
            <person name="Fujiwara S."/>
            <person name="Wang Z.W."/>
            <person name="Zhang Y.Q."/>
            <person name="Mitsuda N."/>
            <person name="Wang M."/>
            <person name="Liu G.H."/>
            <person name="Pecoraro L."/>
            <person name="Huang H.X."/>
            <person name="Xiao X.J."/>
            <person name="Lin M."/>
            <person name="Wu X.Y."/>
            <person name="Wu W.L."/>
            <person name="Chen Y.Y."/>
            <person name="Chang S.B."/>
            <person name="Sakamoto S."/>
            <person name="Ohme-Takagi M."/>
            <person name="Yagi M."/>
            <person name="Zeng S.J."/>
            <person name="Shen C.Y."/>
            <person name="Yeh C.M."/>
            <person name="Luo Y.B."/>
            <person name="Tsai W.C."/>
            <person name="Van de Peer Y."/>
            <person name="Liu Z.J."/>
        </authorList>
    </citation>
    <scope>NUCLEOTIDE SEQUENCE [LARGE SCALE GENOMIC DNA]</scope>
    <source>
        <tissue evidence="2">The whole plant</tissue>
    </source>
</reference>
<dbReference type="EMBL" id="KZ502211">
    <property type="protein sequence ID" value="PKU82045.1"/>
    <property type="molecule type" value="Genomic_DNA"/>
</dbReference>
<feature type="compositionally biased region" description="Basic and acidic residues" evidence="1">
    <location>
        <begin position="686"/>
        <end position="698"/>
    </location>
</feature>
<evidence type="ECO:0000313" key="2">
    <source>
        <dbReference type="EMBL" id="PKU82045.1"/>
    </source>
</evidence>
<name>A0A2I0X2B1_9ASPA</name>
<sequence length="709" mass="76521">MVIRGSSTENGGVPMVVCGSLVEIRGLIVRCHEVLSSAAGRRYGGEIPACGGFEGGVIWVHKLDFILDEEALYDHEATGEVDRGRAQPVPGSFEAVWSGLAKHRSYPNQKPCSKILHEGAEFFSASDFTIMLEKEAVATGTPLGQARDIDIPPPRPKKKPNYPYPRKTGSSSISATTEAANKKTLKTSNPLSQEINKQEASLAAKSVQETEECSDETHCSVVLNLFQDAPSASIPSRDKGSKKKFSFSQYVPMATEPKEPPSLKGSSLTIEVNLESSLNEVTKSDKAPGRTSGINIELHELSAGSGAHKQAEKQSESDHKQGVQYHEGQEAKGIQTTCIENGGSPSCAFMNHTIPAVPAPAFVTSSAMSFISHPFPTFPPFAQDFYRSFLGFSSAFSSQIISTLQQNPTVHAAACTAAASLCPSEEVDSSSMAAIAAATVAAASAWWTTNGPFLFFPPIHASGFACSPPAISFPVVNTAQAPQEKMKEKQEECQNSASANQQAVLSSSSSSQLEEGEQKFSNNFKASSDVDVACRNLDRAKVSKPERSSCGSNTTSSSEIETDAVLKKNGETKDEEGNQAHFQNLAAGEVNNRRARSSLCFNETWKEVSQEGRLAFEALFTRDILPQSFATQLHKSEMGMPKENIPIRREETCNQNCCLPNEIKQGNLKVGRTGFKPYKRCSAEVEVHKSSANDETSNKRIRLQGKVSS</sequence>